<feature type="chain" id="PRO_5043584578" description="ShKT domain-containing protein" evidence="1">
    <location>
        <begin position="27"/>
        <end position="206"/>
    </location>
</feature>
<keyword evidence="3" id="KW-1185">Reference proteome</keyword>
<accession>A0AAV2PST1</accession>
<gene>
    <name evidence="2" type="ORF">MNOR_LOCUS3862</name>
</gene>
<proteinExistence type="predicted"/>
<dbReference type="Proteomes" id="UP001497623">
    <property type="component" value="Unassembled WGS sequence"/>
</dbReference>
<evidence type="ECO:0000313" key="3">
    <source>
        <dbReference type="Proteomes" id="UP001497623"/>
    </source>
</evidence>
<dbReference type="EMBL" id="CAXKWB010001364">
    <property type="protein sequence ID" value="CAL4064126.1"/>
    <property type="molecule type" value="Genomic_DNA"/>
</dbReference>
<evidence type="ECO:0008006" key="4">
    <source>
        <dbReference type="Google" id="ProtNLM"/>
    </source>
</evidence>
<reference evidence="2 3" key="1">
    <citation type="submission" date="2024-05" db="EMBL/GenBank/DDBJ databases">
        <authorList>
            <person name="Wallberg A."/>
        </authorList>
    </citation>
    <scope>NUCLEOTIDE SEQUENCE [LARGE SCALE GENOMIC DNA]</scope>
</reference>
<sequence>MTGLLYQNAMLATLFSAAILVLDCQALIETETNLFGHNDLEIEAWSEASDMERLTYHRTEGSDSVLNTEARYRLQQAHQNQKLNNLEKSALFRNTEDDALAASNFMVCQNVMEYCDLYSHSGICQFQKWMDICTKTCDPFSCNEGEVESCGVVEAITEDFRKAFLDQVSINADHFSNTHGELVQAFEDIDMVSSNPPSHGNSTDDN</sequence>
<protein>
    <recommendedName>
        <fullName evidence="4">ShKT domain-containing protein</fullName>
    </recommendedName>
</protein>
<organism evidence="2 3">
    <name type="scientific">Meganyctiphanes norvegica</name>
    <name type="common">Northern krill</name>
    <name type="synonym">Thysanopoda norvegica</name>
    <dbReference type="NCBI Taxonomy" id="48144"/>
    <lineage>
        <taxon>Eukaryota</taxon>
        <taxon>Metazoa</taxon>
        <taxon>Ecdysozoa</taxon>
        <taxon>Arthropoda</taxon>
        <taxon>Crustacea</taxon>
        <taxon>Multicrustacea</taxon>
        <taxon>Malacostraca</taxon>
        <taxon>Eumalacostraca</taxon>
        <taxon>Eucarida</taxon>
        <taxon>Euphausiacea</taxon>
        <taxon>Euphausiidae</taxon>
        <taxon>Meganyctiphanes</taxon>
    </lineage>
</organism>
<keyword evidence="1" id="KW-0732">Signal</keyword>
<feature type="signal peptide" evidence="1">
    <location>
        <begin position="1"/>
        <end position="26"/>
    </location>
</feature>
<evidence type="ECO:0000256" key="1">
    <source>
        <dbReference type="SAM" id="SignalP"/>
    </source>
</evidence>
<comment type="caution">
    <text evidence="2">The sequence shown here is derived from an EMBL/GenBank/DDBJ whole genome shotgun (WGS) entry which is preliminary data.</text>
</comment>
<dbReference type="AlphaFoldDB" id="A0AAV2PST1"/>
<name>A0AAV2PST1_MEGNR</name>
<evidence type="ECO:0000313" key="2">
    <source>
        <dbReference type="EMBL" id="CAL4064126.1"/>
    </source>
</evidence>